<dbReference type="EMBL" id="CP113520">
    <property type="protein sequence ID" value="WAJ28560.1"/>
    <property type="molecule type" value="Genomic_DNA"/>
</dbReference>
<organism evidence="1 2">
    <name type="scientific">Antarcticirhabdus aurantiaca</name>
    <dbReference type="NCBI Taxonomy" id="2606717"/>
    <lineage>
        <taxon>Bacteria</taxon>
        <taxon>Pseudomonadati</taxon>
        <taxon>Pseudomonadota</taxon>
        <taxon>Alphaproteobacteria</taxon>
        <taxon>Hyphomicrobiales</taxon>
        <taxon>Aurantimonadaceae</taxon>
        <taxon>Antarcticirhabdus</taxon>
    </lineage>
</organism>
<accession>A0ACD4NNW5</accession>
<keyword evidence="2" id="KW-1185">Reference proteome</keyword>
<protein>
    <submittedName>
        <fullName evidence="1">Bifunctional metallophosphatase/5'-nucleotidase</fullName>
    </submittedName>
</protein>
<evidence type="ECO:0000313" key="1">
    <source>
        <dbReference type="EMBL" id="WAJ28560.1"/>
    </source>
</evidence>
<proteinExistence type="predicted"/>
<gene>
    <name evidence="1" type="ORF">OXU80_27800</name>
</gene>
<dbReference type="Proteomes" id="UP001163223">
    <property type="component" value="Chromosome"/>
</dbReference>
<evidence type="ECO:0000313" key="2">
    <source>
        <dbReference type="Proteomes" id="UP001163223"/>
    </source>
</evidence>
<name>A0ACD4NNW5_9HYPH</name>
<sequence length="532" mass="55655">MRSLLLASAAATALGLGLAGPAGAFDLTILHTNDVHDRFEPINKSSSTCSDKEAAEKACFGGAARLATAIDEGRAAGGNVLVLDAGDWFQGTLFYTRYKGEATAAMVDRLGYDAMAVGNHEFDDGPPVLARFARALKTPLLSANIDPANETDLPGDLILPSTVVEVGGERIGIIGLTTPDTPDIASTGEVAFEPPAVAVKREIDALGAQGINKIVVLSHLGYVPDQKLAAEVDGIDVIVGGHSHTLLGDMEGAEGKYPTLVKAPDGTDVPIVTAQSYSKYLGDLTITFDDAGKVTAASGAPRLLDASVAEDPETLAVVEELAKPLDEIRNKVVASIPSPIDGSRETCRKGECQMGNLVADALLERTAPQGVTIALINGGGLRASIDAGEVTQGEVLTVLPFLNTVATFQLSGQGILDALENGMSQVEEGGGRFPQVAGLQVDWSHAPEPGKGRIKAVRVRQGDAWVPIDPAKTYSVVSNDFMRRGGDGYDVFVTAKNAYDFGPPMDQVVADYLASKNGAYTPYVDGRITKVE</sequence>
<reference evidence="1" key="1">
    <citation type="submission" date="2022-11" db="EMBL/GenBank/DDBJ databases">
        <title>beta-Carotene-producing bacterium, Jeongeuplla avenae sp. nov., alleviates the salt stress of Arabidopsis seedlings.</title>
        <authorList>
            <person name="Jiang L."/>
            <person name="Lee J."/>
        </authorList>
    </citation>
    <scope>NUCLEOTIDE SEQUENCE</scope>
    <source>
        <strain evidence="1">DY_R2A_6</strain>
    </source>
</reference>